<protein>
    <submittedName>
        <fullName evidence="1">Cupin</fullName>
    </submittedName>
</protein>
<dbReference type="Proteomes" id="UP000246077">
    <property type="component" value="Unassembled WGS sequence"/>
</dbReference>
<organism evidence="1 2">
    <name type="scientific">Zavarzinia compransoris</name>
    <dbReference type="NCBI Taxonomy" id="1264899"/>
    <lineage>
        <taxon>Bacteria</taxon>
        <taxon>Pseudomonadati</taxon>
        <taxon>Pseudomonadota</taxon>
        <taxon>Alphaproteobacteria</taxon>
        <taxon>Rhodospirillales</taxon>
        <taxon>Zavarziniaceae</taxon>
        <taxon>Zavarzinia</taxon>
    </lineage>
</organism>
<keyword evidence="2" id="KW-1185">Reference proteome</keyword>
<evidence type="ECO:0000313" key="1">
    <source>
        <dbReference type="EMBL" id="PWR23466.1"/>
    </source>
</evidence>
<dbReference type="Gene3D" id="2.60.120.10">
    <property type="entry name" value="Jelly Rolls"/>
    <property type="match status" value="1"/>
</dbReference>
<dbReference type="OrthoDB" id="3829432at2"/>
<gene>
    <name evidence="1" type="ORF">DKG75_02530</name>
</gene>
<sequence>MRFIDPRGFTADRAWGALDIARFDAATVRLHWTDQPYVWHVNDGEEVFVVLDGIIDMHWKDGAGTAQVTRMRAGDIVHAGIGAEHVAHPLGPARILVVERPGSV</sequence>
<proteinExistence type="predicted"/>
<dbReference type="RefSeq" id="WP_109919499.1">
    <property type="nucleotide sequence ID" value="NZ_QGLF01000001.1"/>
</dbReference>
<reference evidence="2" key="1">
    <citation type="submission" date="2018-05" db="EMBL/GenBank/DDBJ databases">
        <title>Zavarzinia sp. HR-AS.</title>
        <authorList>
            <person name="Lee Y."/>
            <person name="Jeon C.O."/>
        </authorList>
    </citation>
    <scope>NUCLEOTIDE SEQUENCE [LARGE SCALE GENOMIC DNA]</scope>
    <source>
        <strain evidence="2">DSM 1231</strain>
    </source>
</reference>
<comment type="caution">
    <text evidence="1">The sequence shown here is derived from an EMBL/GenBank/DDBJ whole genome shotgun (WGS) entry which is preliminary data.</text>
</comment>
<dbReference type="InterPro" id="IPR011051">
    <property type="entry name" value="RmlC_Cupin_sf"/>
</dbReference>
<dbReference type="AlphaFoldDB" id="A0A317EB76"/>
<dbReference type="InterPro" id="IPR014710">
    <property type="entry name" value="RmlC-like_jellyroll"/>
</dbReference>
<name>A0A317EB76_9PROT</name>
<dbReference type="EMBL" id="QGLF01000001">
    <property type="protein sequence ID" value="PWR23466.1"/>
    <property type="molecule type" value="Genomic_DNA"/>
</dbReference>
<dbReference type="SUPFAM" id="SSF51182">
    <property type="entry name" value="RmlC-like cupins"/>
    <property type="match status" value="1"/>
</dbReference>
<accession>A0A317EB76</accession>
<evidence type="ECO:0000313" key="2">
    <source>
        <dbReference type="Proteomes" id="UP000246077"/>
    </source>
</evidence>